<name>A0A3D9UV11_9MICO</name>
<dbReference type="PANTHER" id="PTHR42866">
    <property type="entry name" value="3-DEOXY-MANNO-OCTULOSONATE CYTIDYLYLTRANSFERASE"/>
    <property type="match status" value="1"/>
</dbReference>
<protein>
    <submittedName>
        <fullName evidence="2">Spore coat polysaccharide biosynthesis protein SpsF</fullName>
    </submittedName>
</protein>
<comment type="caution">
    <text evidence="2">The sequence shown here is derived from an EMBL/GenBank/DDBJ whole genome shotgun (WGS) entry which is preliminary data.</text>
</comment>
<proteinExistence type="predicted"/>
<gene>
    <name evidence="2" type="ORF">DFJ65_1463</name>
</gene>
<dbReference type="Gene3D" id="3.20.20.100">
    <property type="entry name" value="NADP-dependent oxidoreductase domain"/>
    <property type="match status" value="1"/>
</dbReference>
<accession>A0A3D9UV11</accession>
<evidence type="ECO:0000313" key="3">
    <source>
        <dbReference type="Proteomes" id="UP000256253"/>
    </source>
</evidence>
<dbReference type="Pfam" id="PF02348">
    <property type="entry name" value="CTP_transf_3"/>
    <property type="match status" value="1"/>
</dbReference>
<dbReference type="GO" id="GO:0005829">
    <property type="term" value="C:cytosol"/>
    <property type="evidence" value="ECO:0007669"/>
    <property type="project" value="TreeGrafter"/>
</dbReference>
<organism evidence="2 3">
    <name type="scientific">Calidifontibacter indicus</name>
    <dbReference type="NCBI Taxonomy" id="419650"/>
    <lineage>
        <taxon>Bacteria</taxon>
        <taxon>Bacillati</taxon>
        <taxon>Actinomycetota</taxon>
        <taxon>Actinomycetes</taxon>
        <taxon>Micrococcales</taxon>
        <taxon>Dermacoccaceae</taxon>
        <taxon>Calidifontibacter</taxon>
    </lineage>
</organism>
<sequence length="507" mass="54545">MPRTRVVIQSRLNSSRLPGKALMTIGGMPLIELVARRASRSGHEVIVATSEEHYDTRIADHLQRVGIPVMRGSLDDVLGRFVTATADLDDDDRVVRLTGDNPVADSDLVDELLAAMDAGGNAYGRVDIDQVPEGLGAEGFWVRDLRRAAATTHEPYDREHVTPWLRRNLGELLFAPADNPGDPLRFRCTVDVLSDFDRVARLFSGVEDPVAISWVDLMARLDAMVQAEGATVPARDHRLFSQSVLTLGGTQLSGPFASAPPEVRQMLARAVDHAVTHVEVGRADANAERILRSCGEPQLTQRLKFISRLQPLLAGDASMARLGVEASLERSFAELGRRQVAAALLSGIEQVGLGGGGAWQRLQDYKATGEVTAVGVSLAHASEAEALLDIPGLDYLEIPFNVLSAPLPEAVETLAARGVVVLAHSIYAGGSLLSGAHPRTQALAKAADAVRRQGIADLAVSYVLGHRAISSIALGTVTDDQMRHNLDLAAMEPLSDNEIQRVRELLD</sequence>
<dbReference type="EMBL" id="QTUA01000001">
    <property type="protein sequence ID" value="REF30455.1"/>
    <property type="molecule type" value="Genomic_DNA"/>
</dbReference>
<dbReference type="Gene3D" id="3.90.550.10">
    <property type="entry name" value="Spore Coat Polysaccharide Biosynthesis Protein SpsA, Chain A"/>
    <property type="match status" value="1"/>
</dbReference>
<evidence type="ECO:0000259" key="1">
    <source>
        <dbReference type="Pfam" id="PF00248"/>
    </source>
</evidence>
<keyword evidence="3" id="KW-1185">Reference proteome</keyword>
<dbReference type="PANTHER" id="PTHR42866:SF1">
    <property type="entry name" value="SPORE COAT POLYSACCHARIDE BIOSYNTHESIS PROTEIN SPSF"/>
    <property type="match status" value="1"/>
</dbReference>
<reference evidence="2 3" key="1">
    <citation type="submission" date="2018-08" db="EMBL/GenBank/DDBJ databases">
        <title>Sequencing the genomes of 1000 actinobacteria strains.</title>
        <authorList>
            <person name="Klenk H.-P."/>
        </authorList>
    </citation>
    <scope>NUCLEOTIDE SEQUENCE [LARGE SCALE GENOMIC DNA]</scope>
    <source>
        <strain evidence="2 3">DSM 22967</strain>
    </source>
</reference>
<dbReference type="SUPFAM" id="SSF53448">
    <property type="entry name" value="Nucleotide-diphospho-sugar transferases"/>
    <property type="match status" value="1"/>
</dbReference>
<dbReference type="OrthoDB" id="9801052at2"/>
<dbReference type="Pfam" id="PF00248">
    <property type="entry name" value="Aldo_ket_red"/>
    <property type="match status" value="1"/>
</dbReference>
<dbReference type="AlphaFoldDB" id="A0A3D9UV11"/>
<dbReference type="InterPro" id="IPR029044">
    <property type="entry name" value="Nucleotide-diphossugar_trans"/>
</dbReference>
<feature type="domain" description="NADP-dependent oxidoreductase" evidence="1">
    <location>
        <begin position="245"/>
        <end position="506"/>
    </location>
</feature>
<dbReference type="Proteomes" id="UP000256253">
    <property type="component" value="Unassembled WGS sequence"/>
</dbReference>
<dbReference type="InterPro" id="IPR023210">
    <property type="entry name" value="NADP_OxRdtase_dom"/>
</dbReference>
<evidence type="ECO:0000313" key="2">
    <source>
        <dbReference type="EMBL" id="REF30455.1"/>
    </source>
</evidence>
<dbReference type="InterPro" id="IPR003329">
    <property type="entry name" value="Cytidylyl_trans"/>
</dbReference>
<dbReference type="SUPFAM" id="SSF51430">
    <property type="entry name" value="NAD(P)-linked oxidoreductase"/>
    <property type="match status" value="1"/>
</dbReference>
<dbReference type="RefSeq" id="WP_115922445.1">
    <property type="nucleotide sequence ID" value="NZ_QTUA01000001.1"/>
</dbReference>
<dbReference type="InterPro" id="IPR036812">
    <property type="entry name" value="NAD(P)_OxRdtase_dom_sf"/>
</dbReference>